<evidence type="ECO:0000313" key="8">
    <source>
        <dbReference type="EMBL" id="MCK6263854.1"/>
    </source>
</evidence>
<gene>
    <name evidence="8" type="ORF">KP803_11300</name>
</gene>
<keyword evidence="2 6" id="KW-1003">Cell membrane</keyword>
<accession>A0A9X2BHG6</accession>
<dbReference type="InterPro" id="IPR032816">
    <property type="entry name" value="VTT_dom"/>
</dbReference>
<evidence type="ECO:0000256" key="3">
    <source>
        <dbReference type="ARBA" id="ARBA00022692"/>
    </source>
</evidence>
<dbReference type="PANTHER" id="PTHR12677">
    <property type="entry name" value="GOLGI APPARATUS MEMBRANE PROTEIN TVP38-RELATED"/>
    <property type="match status" value="1"/>
</dbReference>
<feature type="transmembrane region" description="Helical" evidence="6">
    <location>
        <begin position="75"/>
        <end position="100"/>
    </location>
</feature>
<keyword evidence="5 6" id="KW-0472">Membrane</keyword>
<dbReference type="PANTHER" id="PTHR12677:SF49">
    <property type="entry name" value="TVP38_TMEM64 FAMILY MEMBRANE PROTEIN"/>
    <property type="match status" value="1"/>
</dbReference>
<comment type="caution">
    <text evidence="6">Lacks conserved residue(s) required for the propagation of feature annotation.</text>
</comment>
<keyword evidence="4 6" id="KW-1133">Transmembrane helix</keyword>
<name>A0A9X2BHG6_9VIBR</name>
<evidence type="ECO:0000256" key="6">
    <source>
        <dbReference type="RuleBase" id="RU366058"/>
    </source>
</evidence>
<dbReference type="EMBL" id="JAJHVV010000006">
    <property type="protein sequence ID" value="MCK6263854.1"/>
    <property type="molecule type" value="Genomic_DNA"/>
</dbReference>
<feature type="transmembrane region" description="Helical" evidence="6">
    <location>
        <begin position="45"/>
        <end position="63"/>
    </location>
</feature>
<dbReference type="GO" id="GO:0005886">
    <property type="term" value="C:plasma membrane"/>
    <property type="evidence" value="ECO:0007669"/>
    <property type="project" value="UniProtKB-SubCell"/>
</dbReference>
<dbReference type="Proteomes" id="UP001139559">
    <property type="component" value="Unassembled WGS sequence"/>
</dbReference>
<reference evidence="8" key="1">
    <citation type="submission" date="2021-11" db="EMBL/GenBank/DDBJ databases">
        <title>Vibrio ZSDE26 sp. nov. and Vibrio ZSDZ34 sp. nov., isolated from coastal seawater in Qingdao.</title>
        <authorList>
            <person name="Zhang P."/>
        </authorList>
    </citation>
    <scope>NUCLEOTIDE SEQUENCE</scope>
    <source>
        <strain evidence="8">ZSDE26</strain>
    </source>
</reference>
<dbReference type="AlphaFoldDB" id="A0A9X2BHG6"/>
<dbReference type="InterPro" id="IPR015414">
    <property type="entry name" value="TMEM64"/>
</dbReference>
<feature type="transmembrane region" description="Helical" evidence="6">
    <location>
        <begin position="161"/>
        <end position="179"/>
    </location>
</feature>
<feature type="transmembrane region" description="Helical" evidence="6">
    <location>
        <begin position="191"/>
        <end position="209"/>
    </location>
</feature>
<evidence type="ECO:0000256" key="4">
    <source>
        <dbReference type="ARBA" id="ARBA00022989"/>
    </source>
</evidence>
<proteinExistence type="inferred from homology"/>
<keyword evidence="3 6" id="KW-0812">Transmembrane</keyword>
<evidence type="ECO:0000259" key="7">
    <source>
        <dbReference type="Pfam" id="PF09335"/>
    </source>
</evidence>
<organism evidence="8 9">
    <name type="scientific">Vibrio amylolyticus</name>
    <dbReference type="NCBI Taxonomy" id="2847292"/>
    <lineage>
        <taxon>Bacteria</taxon>
        <taxon>Pseudomonadati</taxon>
        <taxon>Pseudomonadota</taxon>
        <taxon>Gammaproteobacteria</taxon>
        <taxon>Vibrionales</taxon>
        <taxon>Vibrionaceae</taxon>
        <taxon>Vibrio</taxon>
    </lineage>
</organism>
<evidence type="ECO:0000256" key="2">
    <source>
        <dbReference type="ARBA" id="ARBA00022475"/>
    </source>
</evidence>
<evidence type="ECO:0000313" key="9">
    <source>
        <dbReference type="Proteomes" id="UP001139559"/>
    </source>
</evidence>
<evidence type="ECO:0000256" key="1">
    <source>
        <dbReference type="ARBA" id="ARBA00004651"/>
    </source>
</evidence>
<comment type="similarity">
    <text evidence="6">Belongs to the TVP38/TMEM64 family.</text>
</comment>
<sequence length="220" mass="23449">MRHLIKVMLVVAMVFALTFISLKAAGVLSVEQIEAWLTYAQGLSPIYAGVLTVALLLADIVIAMPTLTVTILSGFFLGSSLGALSAIIGMSLAGVTGYLLGKRYGDSILMLLLKDEHKINDAKSAFQSHGLGMILLSRAIPILPEVTACLAGATNMTFSRFMFAWLLSTVPYCLIAAYAGSLSSLSDPKPALIGAAVLTTSLWIGWFVFRKFKLKSSAVN</sequence>
<keyword evidence="9" id="KW-1185">Reference proteome</keyword>
<dbReference type="RefSeq" id="WP_248008936.1">
    <property type="nucleotide sequence ID" value="NZ_JAJHVV010000006.1"/>
</dbReference>
<protein>
    <recommendedName>
        <fullName evidence="6">TVP38/TMEM64 family membrane protein</fullName>
    </recommendedName>
</protein>
<dbReference type="Pfam" id="PF09335">
    <property type="entry name" value="VTT_dom"/>
    <property type="match status" value="1"/>
</dbReference>
<comment type="subcellular location">
    <subcellularLocation>
        <location evidence="1 6">Cell membrane</location>
        <topology evidence="1 6">Multi-pass membrane protein</topology>
    </subcellularLocation>
</comment>
<evidence type="ECO:0000256" key="5">
    <source>
        <dbReference type="ARBA" id="ARBA00023136"/>
    </source>
</evidence>
<comment type="caution">
    <text evidence="8">The sequence shown here is derived from an EMBL/GenBank/DDBJ whole genome shotgun (WGS) entry which is preliminary data.</text>
</comment>
<feature type="domain" description="VTT" evidence="7">
    <location>
        <begin position="65"/>
        <end position="181"/>
    </location>
</feature>